<name>A0A1W1BLJ6_9ZZZZ</name>
<evidence type="ECO:0000259" key="6">
    <source>
        <dbReference type="Pfam" id="PF02784"/>
    </source>
</evidence>
<dbReference type="GO" id="GO:0009089">
    <property type="term" value="P:lysine biosynthetic process via diaminopimelate"/>
    <property type="evidence" value="ECO:0007669"/>
    <property type="project" value="TreeGrafter"/>
</dbReference>
<evidence type="ECO:0000256" key="5">
    <source>
        <dbReference type="ARBA" id="ARBA00023239"/>
    </source>
</evidence>
<dbReference type="Gene3D" id="3.20.20.10">
    <property type="entry name" value="Alanine racemase"/>
    <property type="match status" value="1"/>
</dbReference>
<protein>
    <submittedName>
        <fullName evidence="7">Carboxynorspermidine decarboxylase</fullName>
    </submittedName>
</protein>
<dbReference type="PANTHER" id="PTHR43727">
    <property type="entry name" value="DIAMINOPIMELATE DECARBOXYLASE"/>
    <property type="match status" value="1"/>
</dbReference>
<evidence type="ECO:0000256" key="4">
    <source>
        <dbReference type="ARBA" id="ARBA00023066"/>
    </source>
</evidence>
<accession>A0A1W1BLJ6</accession>
<keyword evidence="2" id="KW-0210">Decarboxylase</keyword>
<dbReference type="SUPFAM" id="SSF51419">
    <property type="entry name" value="PLP-binding barrel"/>
    <property type="match status" value="1"/>
</dbReference>
<reference evidence="7" key="1">
    <citation type="submission" date="2016-10" db="EMBL/GenBank/DDBJ databases">
        <authorList>
            <person name="de Groot N.N."/>
        </authorList>
    </citation>
    <scope>NUCLEOTIDE SEQUENCE</scope>
</reference>
<evidence type="ECO:0000256" key="2">
    <source>
        <dbReference type="ARBA" id="ARBA00022793"/>
    </source>
</evidence>
<dbReference type="Pfam" id="PF02784">
    <property type="entry name" value="Orn_Arg_deC_N"/>
    <property type="match status" value="1"/>
</dbReference>
<sequence length="352" mass="40197">MSNFPSPCFIMQSHKLAKNLALFASIKHKNIKWLYTIKCFHEQEALIQIAQTFDGFSIGNLTELSKIPINNVQHIHTYSPAFYPHEVLSLAKASDSISFNSLTQWQSYAKETSAYTSIGLRINPKLKIKQPSYCDSSHENSRFGVDYRKFIKCYEENSQDFNTLDGLHFHVFCHQGLKAFQTLLTHIQTHYKNILPKLKWLNLGGGQSFTENHYDIQGFIHAIKTFSHLYPHLTLYFEPASAVVNDTGYFSCTILDIIEDKIPKVILDTSIETHLLDVSISKRKLQIIESTKKGLQYEITGMSCIAGDTFGTYHFPKKLQIGDRLRFSNMIGYTLVKQTEFNGIGKAGFIIM</sequence>
<feature type="domain" description="Orn/DAP/Arg decarboxylase 2 N-terminal" evidence="6">
    <location>
        <begin position="30"/>
        <end position="244"/>
    </location>
</feature>
<evidence type="ECO:0000256" key="3">
    <source>
        <dbReference type="ARBA" id="ARBA00022898"/>
    </source>
</evidence>
<dbReference type="InterPro" id="IPR009006">
    <property type="entry name" value="Ala_racemase/Decarboxylase_C"/>
</dbReference>
<dbReference type="GO" id="GO:0045312">
    <property type="term" value="P:nor-spermidine biosynthetic process"/>
    <property type="evidence" value="ECO:0007669"/>
    <property type="project" value="InterPro"/>
</dbReference>
<dbReference type="SUPFAM" id="SSF50621">
    <property type="entry name" value="Alanine racemase C-terminal domain-like"/>
    <property type="match status" value="1"/>
</dbReference>
<keyword evidence="5" id="KW-0456">Lyase</keyword>
<gene>
    <name evidence="7" type="ORF">MNB_SV-13-1823</name>
</gene>
<organism evidence="7">
    <name type="scientific">hydrothermal vent metagenome</name>
    <dbReference type="NCBI Taxonomy" id="652676"/>
    <lineage>
        <taxon>unclassified sequences</taxon>
        <taxon>metagenomes</taxon>
        <taxon>ecological metagenomes</taxon>
    </lineage>
</organism>
<dbReference type="AlphaFoldDB" id="A0A1W1BLJ6"/>
<evidence type="ECO:0000256" key="1">
    <source>
        <dbReference type="ARBA" id="ARBA00001933"/>
    </source>
</evidence>
<dbReference type="PIRSF" id="PIRSF038941">
    <property type="entry name" value="NspC"/>
    <property type="match status" value="1"/>
</dbReference>
<dbReference type="InterPro" id="IPR029066">
    <property type="entry name" value="PLP-binding_barrel"/>
</dbReference>
<dbReference type="GO" id="GO:0008836">
    <property type="term" value="F:diaminopimelate decarboxylase activity"/>
    <property type="evidence" value="ECO:0007669"/>
    <property type="project" value="TreeGrafter"/>
</dbReference>
<dbReference type="EMBL" id="FPHM01000018">
    <property type="protein sequence ID" value="SFV54389.1"/>
    <property type="molecule type" value="Genomic_DNA"/>
</dbReference>
<keyword evidence="4" id="KW-0745">Spermidine biosynthesis</keyword>
<dbReference type="InterPro" id="IPR005730">
    <property type="entry name" value="Nsp_de-COase"/>
</dbReference>
<dbReference type="PANTHER" id="PTHR43727:SF1">
    <property type="entry name" value="CARBOXYNORSPERMIDINE_CARBOXYSPERMIDINE DECARBOXYLASE"/>
    <property type="match status" value="1"/>
</dbReference>
<keyword evidence="3" id="KW-0663">Pyridoxal phosphate</keyword>
<comment type="cofactor">
    <cofactor evidence="1">
        <name>pyridoxal 5'-phosphate</name>
        <dbReference type="ChEBI" id="CHEBI:597326"/>
    </cofactor>
</comment>
<dbReference type="Gene3D" id="2.40.37.10">
    <property type="entry name" value="Lyase, Ornithine Decarboxylase, Chain A, domain 1"/>
    <property type="match status" value="1"/>
</dbReference>
<dbReference type="InterPro" id="IPR022644">
    <property type="entry name" value="De-COase2_N"/>
</dbReference>
<evidence type="ECO:0000313" key="7">
    <source>
        <dbReference type="EMBL" id="SFV54389.1"/>
    </source>
</evidence>
<dbReference type="GO" id="GO:0008295">
    <property type="term" value="P:spermidine biosynthetic process"/>
    <property type="evidence" value="ECO:0007669"/>
    <property type="project" value="UniProtKB-KW"/>
</dbReference>
<proteinExistence type="predicted"/>